<dbReference type="SUPFAM" id="SSF50331">
    <property type="entry name" value="MOP-like"/>
    <property type="match status" value="1"/>
</dbReference>
<dbReference type="GO" id="GO:0005524">
    <property type="term" value="F:ATP binding"/>
    <property type="evidence" value="ECO:0007669"/>
    <property type="project" value="UniProtKB-KW"/>
</dbReference>
<dbReference type="InterPro" id="IPR017871">
    <property type="entry name" value="ABC_transporter-like_CS"/>
</dbReference>
<evidence type="ECO:0000256" key="6">
    <source>
        <dbReference type="ARBA" id="ARBA00023004"/>
    </source>
</evidence>
<evidence type="ECO:0000256" key="3">
    <source>
        <dbReference type="ARBA" id="ARBA00022496"/>
    </source>
</evidence>
<evidence type="ECO:0000313" key="10">
    <source>
        <dbReference type="EMBL" id="MDQ0165832.1"/>
    </source>
</evidence>
<dbReference type="InterPro" id="IPR003593">
    <property type="entry name" value="AAA+_ATPase"/>
</dbReference>
<dbReference type="InterPro" id="IPR015853">
    <property type="entry name" value="ABC_transpr_FbpC"/>
</dbReference>
<sequence>MSTILEVHQLQQKFNQVYALRDVSFSMQEGEIICILGPSGCGKSTLLQQIAGIQQPYEGEIYMNQTLVANKKRSLPPEKRQINMVFQDYALWPHMSVYENIVYGLKRQKISAKEREIRVNELVELLNLHGLLQRLPAHLSGGQQQRIGIARALATKPRLLLMDEPLSNLDIKLRMHMRNELSFLLRKLGVTVLYVTHDMYEAFALADRLMILKDGLIEQFATPKEVFETPKSPWVAQLLGYMNQLSGTAGTKHSDKLSSFQFAGQELYGVLQQKEENAHSSAYSTGQQVDVFFHPEDIELVTNDWCTESDSTTQLNRLQGQVTHKIYEGRKWRVFIQLTEQCSITVSTIEEIETGRTIQLQFPTAKTFIYPS</sequence>
<organism evidence="10 11">
    <name type="scientific">Caldalkalibacillus horti</name>
    <dbReference type="NCBI Taxonomy" id="77523"/>
    <lineage>
        <taxon>Bacteria</taxon>
        <taxon>Bacillati</taxon>
        <taxon>Bacillota</taxon>
        <taxon>Bacilli</taxon>
        <taxon>Bacillales</taxon>
        <taxon>Bacillaceae</taxon>
        <taxon>Caldalkalibacillus</taxon>
    </lineage>
</organism>
<dbReference type="SMART" id="SM00382">
    <property type="entry name" value="AAA"/>
    <property type="match status" value="1"/>
</dbReference>
<dbReference type="RefSeq" id="WP_307393441.1">
    <property type="nucleotide sequence ID" value="NZ_BAAADK010000032.1"/>
</dbReference>
<evidence type="ECO:0000256" key="2">
    <source>
        <dbReference type="ARBA" id="ARBA00022475"/>
    </source>
</evidence>
<dbReference type="Pfam" id="PF00005">
    <property type="entry name" value="ABC_tran"/>
    <property type="match status" value="1"/>
</dbReference>
<accession>A0ABT9VXW2</accession>
<dbReference type="CDD" id="cd03259">
    <property type="entry name" value="ABC_Carb_Solutes_like"/>
    <property type="match status" value="1"/>
</dbReference>
<dbReference type="PROSITE" id="PS00211">
    <property type="entry name" value="ABC_TRANSPORTER_1"/>
    <property type="match status" value="1"/>
</dbReference>
<dbReference type="PROSITE" id="PS50893">
    <property type="entry name" value="ABC_TRANSPORTER_2"/>
    <property type="match status" value="1"/>
</dbReference>
<keyword evidence="1" id="KW-0813">Transport</keyword>
<dbReference type="PANTHER" id="PTHR42781">
    <property type="entry name" value="SPERMIDINE/PUTRESCINE IMPORT ATP-BINDING PROTEIN POTA"/>
    <property type="match status" value="1"/>
</dbReference>
<dbReference type="InterPro" id="IPR003439">
    <property type="entry name" value="ABC_transporter-like_ATP-bd"/>
</dbReference>
<dbReference type="InterPro" id="IPR008995">
    <property type="entry name" value="Mo/tungstate-bd_C_term_dom"/>
</dbReference>
<comment type="caution">
    <text evidence="10">The sequence shown here is derived from an EMBL/GenBank/DDBJ whole genome shotgun (WGS) entry which is preliminary data.</text>
</comment>
<keyword evidence="5 10" id="KW-0067">ATP-binding</keyword>
<dbReference type="PANTHER" id="PTHR42781:SF4">
    <property type="entry name" value="SPERMIDINE_PUTRESCINE IMPORT ATP-BINDING PROTEIN POTA"/>
    <property type="match status" value="1"/>
</dbReference>
<evidence type="ECO:0000313" key="11">
    <source>
        <dbReference type="Proteomes" id="UP001235840"/>
    </source>
</evidence>
<protein>
    <submittedName>
        <fullName evidence="10">Iron(III) transport system ATP-binding protein/putative spermidine/putrescine transport system ATP-binding protein</fullName>
    </submittedName>
</protein>
<dbReference type="EMBL" id="JAUSTY010000006">
    <property type="protein sequence ID" value="MDQ0165832.1"/>
    <property type="molecule type" value="Genomic_DNA"/>
</dbReference>
<keyword evidence="6" id="KW-0408">Iron</keyword>
<name>A0ABT9VXW2_9BACI</name>
<evidence type="ECO:0000259" key="9">
    <source>
        <dbReference type="PROSITE" id="PS50893"/>
    </source>
</evidence>
<dbReference type="Proteomes" id="UP001235840">
    <property type="component" value="Unassembled WGS sequence"/>
</dbReference>
<proteinExistence type="predicted"/>
<keyword evidence="3" id="KW-0410">Iron transport</keyword>
<evidence type="ECO:0000256" key="4">
    <source>
        <dbReference type="ARBA" id="ARBA00022741"/>
    </source>
</evidence>
<evidence type="ECO:0000256" key="5">
    <source>
        <dbReference type="ARBA" id="ARBA00022840"/>
    </source>
</evidence>
<dbReference type="InterPro" id="IPR027417">
    <property type="entry name" value="P-loop_NTPase"/>
</dbReference>
<dbReference type="InterPro" id="IPR050093">
    <property type="entry name" value="ABC_SmlMolc_Importer"/>
</dbReference>
<dbReference type="Gene3D" id="3.40.50.300">
    <property type="entry name" value="P-loop containing nucleotide triphosphate hydrolases"/>
    <property type="match status" value="1"/>
</dbReference>
<keyword evidence="8" id="KW-0472">Membrane</keyword>
<keyword evidence="11" id="KW-1185">Reference proteome</keyword>
<keyword evidence="2" id="KW-1003">Cell membrane</keyword>
<feature type="domain" description="ABC transporter" evidence="9">
    <location>
        <begin position="5"/>
        <end position="239"/>
    </location>
</feature>
<evidence type="ECO:0000256" key="8">
    <source>
        <dbReference type="ARBA" id="ARBA00023136"/>
    </source>
</evidence>
<keyword evidence="4" id="KW-0547">Nucleotide-binding</keyword>
<gene>
    <name evidence="10" type="ORF">J2S11_001733</name>
</gene>
<keyword evidence="7" id="KW-0406">Ion transport</keyword>
<reference evidence="10 11" key="1">
    <citation type="submission" date="2023-07" db="EMBL/GenBank/DDBJ databases">
        <title>Genomic Encyclopedia of Type Strains, Phase IV (KMG-IV): sequencing the most valuable type-strain genomes for metagenomic binning, comparative biology and taxonomic classification.</title>
        <authorList>
            <person name="Goeker M."/>
        </authorList>
    </citation>
    <scope>NUCLEOTIDE SEQUENCE [LARGE SCALE GENOMIC DNA]</scope>
    <source>
        <strain evidence="10 11">DSM 12751</strain>
    </source>
</reference>
<evidence type="ECO:0000256" key="1">
    <source>
        <dbReference type="ARBA" id="ARBA00022448"/>
    </source>
</evidence>
<evidence type="ECO:0000256" key="7">
    <source>
        <dbReference type="ARBA" id="ARBA00023065"/>
    </source>
</evidence>
<dbReference type="SUPFAM" id="SSF52540">
    <property type="entry name" value="P-loop containing nucleoside triphosphate hydrolases"/>
    <property type="match status" value="1"/>
</dbReference>